<dbReference type="InterPro" id="IPR008969">
    <property type="entry name" value="CarboxyPept-like_regulatory"/>
</dbReference>
<keyword evidence="3" id="KW-0998">Cell outer membrane</keyword>
<evidence type="ECO:0000256" key="1">
    <source>
        <dbReference type="ARBA" id="ARBA00004442"/>
    </source>
</evidence>
<evidence type="ECO:0000313" key="5">
    <source>
        <dbReference type="EMBL" id="AXE18436.1"/>
    </source>
</evidence>
<dbReference type="Proteomes" id="UP000251993">
    <property type="component" value="Chromosome"/>
</dbReference>
<proteinExistence type="predicted"/>
<keyword evidence="2" id="KW-0472">Membrane</keyword>
<dbReference type="SUPFAM" id="SSF49464">
    <property type="entry name" value="Carboxypeptidase regulatory domain-like"/>
    <property type="match status" value="1"/>
</dbReference>
<name>A0A344TIG5_9BACT</name>
<dbReference type="GO" id="GO:0009279">
    <property type="term" value="C:cell outer membrane"/>
    <property type="evidence" value="ECO:0007669"/>
    <property type="project" value="UniProtKB-SubCell"/>
</dbReference>
<dbReference type="Pfam" id="PF13620">
    <property type="entry name" value="CarboxypepD_reg"/>
    <property type="match status" value="1"/>
</dbReference>
<accession>A0A344TIG5</accession>
<keyword evidence="6" id="KW-1185">Reference proteome</keyword>
<dbReference type="OrthoDB" id="972646at2"/>
<dbReference type="Gene3D" id="2.40.170.20">
    <property type="entry name" value="TonB-dependent receptor, beta-barrel domain"/>
    <property type="match status" value="1"/>
</dbReference>
<evidence type="ECO:0000256" key="3">
    <source>
        <dbReference type="ARBA" id="ARBA00023237"/>
    </source>
</evidence>
<evidence type="ECO:0000256" key="2">
    <source>
        <dbReference type="ARBA" id="ARBA00023136"/>
    </source>
</evidence>
<evidence type="ECO:0000313" key="6">
    <source>
        <dbReference type="Proteomes" id="UP000251993"/>
    </source>
</evidence>
<feature type="domain" description="Outer membrane protein beta-barrel" evidence="4">
    <location>
        <begin position="419"/>
        <end position="817"/>
    </location>
</feature>
<dbReference type="SUPFAM" id="SSF56935">
    <property type="entry name" value="Porins"/>
    <property type="match status" value="1"/>
</dbReference>
<dbReference type="InterPro" id="IPR041700">
    <property type="entry name" value="OMP_b-brl_3"/>
</dbReference>
<comment type="subcellular location">
    <subcellularLocation>
        <location evidence="1">Cell outer membrane</location>
    </subcellularLocation>
</comment>
<dbReference type="InterPro" id="IPR036942">
    <property type="entry name" value="Beta-barrel_TonB_sf"/>
</dbReference>
<protein>
    <recommendedName>
        <fullName evidence="4">Outer membrane protein beta-barrel domain-containing protein</fullName>
    </recommendedName>
</protein>
<dbReference type="Pfam" id="PF14905">
    <property type="entry name" value="OMP_b-brl_3"/>
    <property type="match status" value="1"/>
</dbReference>
<sequence>MLKVVVGFEGFSLNFAPRERTEFHYSLIEALTKMKTSILQVICIVSVLFFISKPVSGQMQILGKVADKVGKPLSFANILVFNVQDSSFVKGDIAKEDGSFTIQNIKEGAYFCEVSMLGFSKKNTTFFQLIPQAPTMDLGVVALTENTELNTVEIVAKKPLFEQKIDRLVINVENSITSAGSTALDVLERSPGVMVNRQDNTISLSGKSGVVVMINGKLNYMSSDAAVQMLSGMSAGSIEKIELLSTPPSNLDAEGNAGYINILLKKNQNEGFSGSYAFTAGYGRGTVGNGSFNLNYRHKKITIYGSYDYVHLGQEQNSRTYRRIMLGNNLLETETSALRHPSDNNHNVRIGLDYQLDAKTMVSLAVSGFSKKYAMNNTLNESTLSRNNVVDTLIRLKINEVNLWKHVGASFGVQRILRENEALSFGVDYLHYDNDQPVNYNNTWFDGKNNLLFNQTVRSTKITPINFGIVKMDYSRDFGKKGKLEMGVKAVMSQFKNNVGVETLMFNAWKADPDFTAKYRLKESIGAAYTSYETKWGPKTTVKGGLRFEYTQSNLGSEEVPNIVDRKYGRLFPSLFLTHDYNKNKTLSFSYSRRITRPTFKDLAPFTFFIDPNTFLSGNAALQPAISDNLKADYRFKSTLFSLQYSYTSSPIAGFQARLKPGSNKLYYVAENQKNLQTYSLTIGQPYSPVKWWTTYTNLAGVFSVVNAYNNGYLVTVKFPNVTLYNVQTFSLTKKVTLEVSGYYNSGGLWGISKMKAFGELNVGLQKRMGKDGGKLSIGYDNIFNSSIYRINLNLPEQQQYFETRLQFTQPKFKISWSQNFGNQKMKAAAKRAEAEEKARVE</sequence>
<dbReference type="EMBL" id="CP030850">
    <property type="protein sequence ID" value="AXE18436.1"/>
    <property type="molecule type" value="Genomic_DNA"/>
</dbReference>
<organism evidence="5 6">
    <name type="scientific">Runella rosea</name>
    <dbReference type="NCBI Taxonomy" id="2259595"/>
    <lineage>
        <taxon>Bacteria</taxon>
        <taxon>Pseudomonadati</taxon>
        <taxon>Bacteroidota</taxon>
        <taxon>Cytophagia</taxon>
        <taxon>Cytophagales</taxon>
        <taxon>Spirosomataceae</taxon>
        <taxon>Runella</taxon>
    </lineage>
</organism>
<dbReference type="PANTHER" id="PTHR40980:SF4">
    <property type="entry name" value="TONB-DEPENDENT RECEPTOR-LIKE BETA-BARREL DOMAIN-CONTAINING PROTEIN"/>
    <property type="match status" value="1"/>
</dbReference>
<evidence type="ECO:0000259" key="4">
    <source>
        <dbReference type="Pfam" id="PF14905"/>
    </source>
</evidence>
<reference evidence="5 6" key="1">
    <citation type="submission" date="2018-07" db="EMBL/GenBank/DDBJ databases">
        <title>Genome sequencing of Runella.</title>
        <authorList>
            <person name="Baek M.-G."/>
            <person name="Yi H."/>
        </authorList>
    </citation>
    <scope>NUCLEOTIDE SEQUENCE [LARGE SCALE GENOMIC DNA]</scope>
    <source>
        <strain evidence="5 6">HYN0085</strain>
    </source>
</reference>
<dbReference type="KEGG" id="run:DR864_12075"/>
<dbReference type="AlphaFoldDB" id="A0A344TIG5"/>
<gene>
    <name evidence="5" type="ORF">DR864_12075</name>
</gene>
<dbReference type="PANTHER" id="PTHR40980">
    <property type="entry name" value="PLUG DOMAIN-CONTAINING PROTEIN"/>
    <property type="match status" value="1"/>
</dbReference>